<dbReference type="EMBL" id="CADCTV010000966">
    <property type="protein sequence ID" value="CAA9371279.1"/>
    <property type="molecule type" value="Genomic_DNA"/>
</dbReference>
<dbReference type="AlphaFoldDB" id="A0A6J4N003"/>
<organism evidence="2">
    <name type="scientific">uncultured Gemmatimonadota bacterium</name>
    <dbReference type="NCBI Taxonomy" id="203437"/>
    <lineage>
        <taxon>Bacteria</taxon>
        <taxon>Pseudomonadati</taxon>
        <taxon>Gemmatimonadota</taxon>
        <taxon>environmental samples</taxon>
    </lineage>
</organism>
<accession>A0A6J4N003</accession>
<sequence length="48" mass="4879">MLMPSKPGRSARVAAGSVADDEQAASTRAAAAATRRMEFMGEAPELGG</sequence>
<evidence type="ECO:0000313" key="2">
    <source>
        <dbReference type="EMBL" id="CAA9371279.1"/>
    </source>
</evidence>
<feature type="region of interest" description="Disordered" evidence="1">
    <location>
        <begin position="1"/>
        <end position="33"/>
    </location>
</feature>
<evidence type="ECO:0000256" key="1">
    <source>
        <dbReference type="SAM" id="MobiDB-lite"/>
    </source>
</evidence>
<feature type="compositionally biased region" description="Low complexity" evidence="1">
    <location>
        <begin position="24"/>
        <end position="33"/>
    </location>
</feature>
<proteinExistence type="predicted"/>
<protein>
    <submittedName>
        <fullName evidence="2">Uncharacterized protein</fullName>
    </submittedName>
</protein>
<gene>
    <name evidence="2" type="ORF">AVDCRST_MAG89-4617</name>
</gene>
<reference evidence="2" key="1">
    <citation type="submission" date="2020-02" db="EMBL/GenBank/DDBJ databases">
        <authorList>
            <person name="Meier V. D."/>
        </authorList>
    </citation>
    <scope>NUCLEOTIDE SEQUENCE</scope>
    <source>
        <strain evidence="2">AVDCRST_MAG89</strain>
    </source>
</reference>
<name>A0A6J4N003_9BACT</name>